<dbReference type="RefSeq" id="WP_158028414.1">
    <property type="nucleotide sequence ID" value="NZ_BMHG01000001.1"/>
</dbReference>
<name>A0A6H9WFU0_9MICO</name>
<reference evidence="1 2" key="1">
    <citation type="submission" date="2019-09" db="EMBL/GenBank/DDBJ databases">
        <title>Phylogeny of genus Pseudoclavibacter and closely related genus.</title>
        <authorList>
            <person name="Li Y."/>
        </authorList>
    </citation>
    <scope>NUCLEOTIDE SEQUENCE [LARGE SCALE GENOMIC DNA]</scope>
    <source>
        <strain evidence="1 2">EGI 60007</strain>
    </source>
</reference>
<proteinExistence type="predicted"/>
<keyword evidence="2" id="KW-1185">Reference proteome</keyword>
<evidence type="ECO:0000313" key="2">
    <source>
        <dbReference type="Proteomes" id="UP000431744"/>
    </source>
</evidence>
<evidence type="ECO:0000313" key="1">
    <source>
        <dbReference type="EMBL" id="KAB1649829.1"/>
    </source>
</evidence>
<sequence length="270" mass="29136">MTESIIPAPTDNRTPNYIVEFHEPMPIDISIDKESGTWRMPKFTAHFDPTTGVITFTTFFVTTAPYAAASEARAAAYAIVADLRAGNITPDEWTLDDDGTRFYVDAWTGEARRCDVTGCPGFGEWFPHASSLDGPAIATIHDPHEARPTRGMAYWGITVAFNEGTTRWEVEAIAHDSLNPVEARGVAHALSEAAAIADDLNGTPPREANDAALARLVQKLTATDLLVIGDLFDFGPAEVMRRLTPPESVTLRRPATTACEPDTHGAGGGL</sequence>
<organism evidence="1 2">
    <name type="scientific">Pseudoclavibacter endophyticus</name>
    <dbReference type="NCBI Taxonomy" id="1778590"/>
    <lineage>
        <taxon>Bacteria</taxon>
        <taxon>Bacillati</taxon>
        <taxon>Actinomycetota</taxon>
        <taxon>Actinomycetes</taxon>
        <taxon>Micrococcales</taxon>
        <taxon>Microbacteriaceae</taxon>
        <taxon>Pseudoclavibacter</taxon>
    </lineage>
</organism>
<comment type="caution">
    <text evidence="1">The sequence shown here is derived from an EMBL/GenBank/DDBJ whole genome shotgun (WGS) entry which is preliminary data.</text>
</comment>
<accession>A0A6H9WFU0</accession>
<dbReference type="EMBL" id="WBJY01000001">
    <property type="protein sequence ID" value="KAB1649829.1"/>
    <property type="molecule type" value="Genomic_DNA"/>
</dbReference>
<dbReference type="Proteomes" id="UP000431744">
    <property type="component" value="Unassembled WGS sequence"/>
</dbReference>
<protein>
    <submittedName>
        <fullName evidence="1">Uncharacterized protein</fullName>
    </submittedName>
</protein>
<gene>
    <name evidence="1" type="ORF">F8O04_06265</name>
</gene>
<dbReference type="AlphaFoldDB" id="A0A6H9WFU0"/>